<dbReference type="SMART" id="SM00072">
    <property type="entry name" value="GuKc"/>
    <property type="match status" value="1"/>
</dbReference>
<dbReference type="SUPFAM" id="SSF52540">
    <property type="entry name" value="P-loop containing nucleoside triphosphate hydrolases"/>
    <property type="match status" value="1"/>
</dbReference>
<dbReference type="GO" id="GO:0004385">
    <property type="term" value="F:GMP kinase activity"/>
    <property type="evidence" value="ECO:0007669"/>
    <property type="project" value="UniProtKB-EC"/>
</dbReference>
<keyword evidence="7" id="KW-0808">Transferase</keyword>
<dbReference type="CDD" id="cd00071">
    <property type="entry name" value="GMPK"/>
    <property type="match status" value="1"/>
</dbReference>
<dbReference type="OrthoDB" id="9808150at2"/>
<evidence type="ECO:0000256" key="6">
    <source>
        <dbReference type="ARBA" id="ARBA00022490"/>
    </source>
</evidence>
<dbReference type="InterPro" id="IPR008144">
    <property type="entry name" value="Guanylate_kin-like_dom"/>
</dbReference>
<dbReference type="PROSITE" id="PS00856">
    <property type="entry name" value="GUANYLATE_KINASE_1"/>
    <property type="match status" value="1"/>
</dbReference>
<organism evidence="15 16">
    <name type="scientific">Helicobacter aurati</name>
    <dbReference type="NCBI Taxonomy" id="137778"/>
    <lineage>
        <taxon>Bacteria</taxon>
        <taxon>Pseudomonadati</taxon>
        <taxon>Campylobacterota</taxon>
        <taxon>Epsilonproteobacteria</taxon>
        <taxon>Campylobacterales</taxon>
        <taxon>Helicobacteraceae</taxon>
        <taxon>Helicobacter</taxon>
    </lineage>
</organism>
<dbReference type="PANTHER" id="PTHR23117:SF13">
    <property type="entry name" value="GUANYLATE KINASE"/>
    <property type="match status" value="1"/>
</dbReference>
<evidence type="ECO:0000256" key="5">
    <source>
        <dbReference type="ARBA" id="ARBA00016296"/>
    </source>
</evidence>
<evidence type="ECO:0000313" key="15">
    <source>
        <dbReference type="EMBL" id="RDU71007.1"/>
    </source>
</evidence>
<evidence type="ECO:0000256" key="2">
    <source>
        <dbReference type="ARBA" id="ARBA00004496"/>
    </source>
</evidence>
<accession>A0A3D8J0G4</accession>
<comment type="caution">
    <text evidence="15">The sequence shown here is derived from an EMBL/GenBank/DDBJ whole genome shotgun (WGS) entry which is preliminary data.</text>
</comment>
<dbReference type="Gene3D" id="3.30.63.10">
    <property type="entry name" value="Guanylate Kinase phosphate binding domain"/>
    <property type="match status" value="1"/>
</dbReference>
<dbReference type="InterPro" id="IPR027417">
    <property type="entry name" value="P-loop_NTPase"/>
</dbReference>
<evidence type="ECO:0000256" key="9">
    <source>
        <dbReference type="ARBA" id="ARBA00022777"/>
    </source>
</evidence>
<keyword evidence="16" id="KW-1185">Reference proteome</keyword>
<reference evidence="15 16" key="1">
    <citation type="submission" date="2018-04" db="EMBL/GenBank/DDBJ databases">
        <title>Novel Campyloabacter and Helicobacter Species and Strains.</title>
        <authorList>
            <person name="Mannion A.J."/>
            <person name="Shen Z."/>
            <person name="Fox J.G."/>
        </authorList>
    </citation>
    <scope>NUCLEOTIDE SEQUENCE [LARGE SCALE GENOMIC DNA]</scope>
    <source>
        <strain evidence="15 16">MIT 97-5075</strain>
    </source>
</reference>
<dbReference type="InterPro" id="IPR017665">
    <property type="entry name" value="Guanylate_kinase"/>
</dbReference>
<gene>
    <name evidence="15" type="ORF">CQA66_07240</name>
</gene>
<dbReference type="PROSITE" id="PS50052">
    <property type="entry name" value="GUANYLATE_KINASE_2"/>
    <property type="match status" value="1"/>
</dbReference>
<evidence type="ECO:0000313" key="16">
    <source>
        <dbReference type="Proteomes" id="UP000256424"/>
    </source>
</evidence>
<dbReference type="InterPro" id="IPR020590">
    <property type="entry name" value="Guanylate_kinase_CS"/>
</dbReference>
<evidence type="ECO:0000259" key="14">
    <source>
        <dbReference type="PROSITE" id="PS50052"/>
    </source>
</evidence>
<comment type="catalytic activity">
    <reaction evidence="12">
        <text>GMP + ATP = GDP + ADP</text>
        <dbReference type="Rhea" id="RHEA:20780"/>
        <dbReference type="ChEBI" id="CHEBI:30616"/>
        <dbReference type="ChEBI" id="CHEBI:58115"/>
        <dbReference type="ChEBI" id="CHEBI:58189"/>
        <dbReference type="ChEBI" id="CHEBI:456216"/>
        <dbReference type="EC" id="2.7.4.8"/>
    </reaction>
</comment>
<dbReference type="NCBIfam" id="TIGR03263">
    <property type="entry name" value="guanyl_kin"/>
    <property type="match status" value="1"/>
</dbReference>
<comment type="similarity">
    <text evidence="3">Belongs to the guanylate kinase family.</text>
</comment>
<dbReference type="EMBL" id="NXLW01000015">
    <property type="protein sequence ID" value="RDU71007.1"/>
    <property type="molecule type" value="Genomic_DNA"/>
</dbReference>
<evidence type="ECO:0000256" key="7">
    <source>
        <dbReference type="ARBA" id="ARBA00022679"/>
    </source>
</evidence>
<comment type="subcellular location">
    <subcellularLocation>
        <location evidence="2">Cytoplasm</location>
    </subcellularLocation>
</comment>
<keyword evidence="13" id="KW-0175">Coiled coil</keyword>
<evidence type="ECO:0000256" key="11">
    <source>
        <dbReference type="ARBA" id="ARBA00030128"/>
    </source>
</evidence>
<evidence type="ECO:0000256" key="3">
    <source>
        <dbReference type="ARBA" id="ARBA00005790"/>
    </source>
</evidence>
<name>A0A3D8J0G4_9HELI</name>
<evidence type="ECO:0000256" key="1">
    <source>
        <dbReference type="ARBA" id="ARBA00003531"/>
    </source>
</evidence>
<dbReference type="AlphaFoldDB" id="A0A3D8J0G4"/>
<evidence type="ECO:0000256" key="12">
    <source>
        <dbReference type="ARBA" id="ARBA00048594"/>
    </source>
</evidence>
<dbReference type="Gene3D" id="3.40.50.300">
    <property type="entry name" value="P-loop containing nucleotide triphosphate hydrolases"/>
    <property type="match status" value="1"/>
</dbReference>
<dbReference type="RefSeq" id="WP_104762194.1">
    <property type="nucleotide sequence ID" value="NZ_FZPM01000001.1"/>
</dbReference>
<keyword evidence="9 15" id="KW-0418">Kinase</keyword>
<evidence type="ECO:0000256" key="10">
    <source>
        <dbReference type="ARBA" id="ARBA00022840"/>
    </source>
</evidence>
<proteinExistence type="inferred from homology"/>
<dbReference type="InterPro" id="IPR008145">
    <property type="entry name" value="GK/Ca_channel_bsu"/>
</dbReference>
<dbReference type="Proteomes" id="UP000256424">
    <property type="component" value="Unassembled WGS sequence"/>
</dbReference>
<comment type="function">
    <text evidence="1">Essential for recycling GMP and indirectly, cGMP.</text>
</comment>
<dbReference type="FunFam" id="3.30.63.10:FF:000005">
    <property type="entry name" value="Guanylate kinase"/>
    <property type="match status" value="1"/>
</dbReference>
<feature type="domain" description="Guanylate kinase-like" evidence="14">
    <location>
        <begin position="21"/>
        <end position="202"/>
    </location>
</feature>
<dbReference type="EC" id="2.7.4.8" evidence="4"/>
<feature type="coiled-coil region" evidence="13">
    <location>
        <begin position="151"/>
        <end position="178"/>
    </location>
</feature>
<evidence type="ECO:0000256" key="4">
    <source>
        <dbReference type="ARBA" id="ARBA00012961"/>
    </source>
</evidence>
<keyword evidence="10" id="KW-0067">ATP-binding</keyword>
<evidence type="ECO:0000256" key="13">
    <source>
        <dbReference type="SAM" id="Coils"/>
    </source>
</evidence>
<evidence type="ECO:0000256" key="8">
    <source>
        <dbReference type="ARBA" id="ARBA00022741"/>
    </source>
</evidence>
<keyword evidence="8" id="KW-0547">Nucleotide-binding</keyword>
<protein>
    <recommendedName>
        <fullName evidence="5">Guanylate kinase</fullName>
        <ecNumber evidence="4">2.7.4.8</ecNumber>
    </recommendedName>
    <alternativeName>
        <fullName evidence="11">GMP kinase</fullName>
    </alternativeName>
</protein>
<keyword evidence="6" id="KW-0963">Cytoplasm</keyword>
<dbReference type="GO" id="GO:0005829">
    <property type="term" value="C:cytosol"/>
    <property type="evidence" value="ECO:0007669"/>
    <property type="project" value="TreeGrafter"/>
</dbReference>
<dbReference type="GO" id="GO:0005524">
    <property type="term" value="F:ATP binding"/>
    <property type="evidence" value="ECO:0007669"/>
    <property type="project" value="UniProtKB-KW"/>
</dbReference>
<dbReference type="PANTHER" id="PTHR23117">
    <property type="entry name" value="GUANYLATE KINASE-RELATED"/>
    <property type="match status" value="1"/>
</dbReference>
<sequence>MPQSFSALSRQKPLDSVQLPYTIMIISGPSGAGKSTLTQFLQQHIDNLYFSISTTTRNIRQGEQHGREYFFMSQEEFKLNIELGNFLEYEQVHGNLYGTGLSQFEEAILNNCFIICDVDVKGHNSIKKYYPKAKSVFIATQDLETLRLRLLQRHTDSMESIQKRLQNAMQELKEASTFDYLLINDKIEDSKEAILHIAKSIALLNHTDKIRELLAKYYL</sequence>
<dbReference type="Pfam" id="PF00625">
    <property type="entry name" value="Guanylate_kin"/>
    <property type="match status" value="1"/>
</dbReference>